<dbReference type="PANTHER" id="PTHR40761">
    <property type="entry name" value="CONSERVED INTEGRAL MEMBRANE ALANINE VALINE AND LEUCINE RICH PROTEIN-RELATED"/>
    <property type="match status" value="1"/>
</dbReference>
<keyword evidence="1" id="KW-0472">Membrane</keyword>
<dbReference type="InterPro" id="IPR037185">
    <property type="entry name" value="EmrE-like"/>
</dbReference>
<gene>
    <name evidence="2" type="ORF">CAE01nite_22920</name>
</gene>
<feature type="transmembrane region" description="Helical" evidence="1">
    <location>
        <begin position="160"/>
        <end position="181"/>
    </location>
</feature>
<sequence length="286" mass="28298">MWLALAGVAAAAVCSGAAAVLQARAARLEPAGTRLGASLLVRLLRRRTYLLALVLVAAGFGLSFLALRTLPLFVVQSGRASSLAVTALLSVVVLRARLRPWETAAVAVVVAGLVLLASSADAEPSDVVPDATRVGLLVGVALLPVLASAAVRLLPGPRAGLAAAVLAGVSFALLALGARALRSLAPLALLTDAAAWAMGLAGLLGLLFTAMALQRTPVVAATAAMVATETLVGSVLGMVVCGDRPAPGGTDLAVAGVGLVLAGALSLTRFGAPEAVTAATGPTPHL</sequence>
<keyword evidence="1" id="KW-0812">Transmembrane</keyword>
<comment type="caution">
    <text evidence="2">The sequence shown here is derived from an EMBL/GenBank/DDBJ whole genome shotgun (WGS) entry which is preliminary data.</text>
</comment>
<feature type="transmembrane region" description="Helical" evidence="1">
    <location>
        <begin position="193"/>
        <end position="213"/>
    </location>
</feature>
<dbReference type="SUPFAM" id="SSF103481">
    <property type="entry name" value="Multidrug resistance efflux transporter EmrE"/>
    <property type="match status" value="1"/>
</dbReference>
<evidence type="ECO:0000313" key="3">
    <source>
        <dbReference type="Proteomes" id="UP000321181"/>
    </source>
</evidence>
<keyword evidence="1" id="KW-1133">Transmembrane helix</keyword>
<feature type="transmembrane region" description="Helical" evidence="1">
    <location>
        <begin position="49"/>
        <end position="68"/>
    </location>
</feature>
<feature type="transmembrane region" description="Helical" evidence="1">
    <location>
        <begin position="219"/>
        <end position="240"/>
    </location>
</feature>
<evidence type="ECO:0000313" key="2">
    <source>
        <dbReference type="EMBL" id="GEO34567.1"/>
    </source>
</evidence>
<feature type="transmembrane region" description="Helical" evidence="1">
    <location>
        <begin position="134"/>
        <end position="154"/>
    </location>
</feature>
<reference evidence="2 3" key="1">
    <citation type="submission" date="2019-07" db="EMBL/GenBank/DDBJ databases">
        <title>Whole genome shotgun sequence of Cellulomonas aerilata NBRC 106308.</title>
        <authorList>
            <person name="Hosoyama A."/>
            <person name="Uohara A."/>
            <person name="Ohji S."/>
            <person name="Ichikawa N."/>
        </authorList>
    </citation>
    <scope>NUCLEOTIDE SEQUENCE [LARGE SCALE GENOMIC DNA]</scope>
    <source>
        <strain evidence="2 3">NBRC 106308</strain>
    </source>
</reference>
<feature type="transmembrane region" description="Helical" evidence="1">
    <location>
        <begin position="252"/>
        <end position="272"/>
    </location>
</feature>
<dbReference type="Proteomes" id="UP000321181">
    <property type="component" value="Unassembled WGS sequence"/>
</dbReference>
<proteinExistence type="predicted"/>
<protein>
    <submittedName>
        <fullName evidence="2">Uncharacterized protein</fullName>
    </submittedName>
</protein>
<dbReference type="EMBL" id="BJYY01000014">
    <property type="protein sequence ID" value="GEO34567.1"/>
    <property type="molecule type" value="Genomic_DNA"/>
</dbReference>
<organism evidence="2 3">
    <name type="scientific">Cellulomonas aerilata</name>
    <dbReference type="NCBI Taxonomy" id="515326"/>
    <lineage>
        <taxon>Bacteria</taxon>
        <taxon>Bacillati</taxon>
        <taxon>Actinomycetota</taxon>
        <taxon>Actinomycetes</taxon>
        <taxon>Micrococcales</taxon>
        <taxon>Cellulomonadaceae</taxon>
        <taxon>Cellulomonas</taxon>
    </lineage>
</organism>
<accession>A0A512DDQ1</accession>
<dbReference type="PANTHER" id="PTHR40761:SF1">
    <property type="entry name" value="CONSERVED INTEGRAL MEMBRANE ALANINE VALINE AND LEUCINE RICH PROTEIN-RELATED"/>
    <property type="match status" value="1"/>
</dbReference>
<evidence type="ECO:0000256" key="1">
    <source>
        <dbReference type="SAM" id="Phobius"/>
    </source>
</evidence>
<dbReference type="AlphaFoldDB" id="A0A512DDQ1"/>
<keyword evidence="3" id="KW-1185">Reference proteome</keyword>
<dbReference type="Gene3D" id="1.10.3730.20">
    <property type="match status" value="1"/>
</dbReference>
<name>A0A512DDQ1_9CELL</name>
<dbReference type="RefSeq" id="WP_146904384.1">
    <property type="nucleotide sequence ID" value="NZ_BAAARM010000004.1"/>
</dbReference>
<feature type="transmembrane region" description="Helical" evidence="1">
    <location>
        <begin position="104"/>
        <end position="122"/>
    </location>
</feature>
<feature type="transmembrane region" description="Helical" evidence="1">
    <location>
        <begin position="80"/>
        <end position="98"/>
    </location>
</feature>